<evidence type="ECO:0000313" key="1">
    <source>
        <dbReference type="EMBL" id="CAG7786009.1"/>
    </source>
</evidence>
<sequence length="118" mass="13351">DNNGPCKKGEWVVPHKDRSPSCERITCPERYEDQLKEEYYQTSSSRFIFPHDDECYQAYSQEGSFCRSEEIVFFIGGDSFNLHCSESLVCGVSTTPDTDCRDNSAPDFQGGCEPVTVL</sequence>
<name>A0A8J2KJ45_9HEXA</name>
<comment type="caution">
    <text evidence="1">The sequence shown here is derived from an EMBL/GenBank/DDBJ whole genome shotgun (WGS) entry which is preliminary data.</text>
</comment>
<dbReference type="Proteomes" id="UP000708208">
    <property type="component" value="Unassembled WGS sequence"/>
</dbReference>
<dbReference type="EMBL" id="CAJVCH010308645">
    <property type="protein sequence ID" value="CAG7786009.1"/>
    <property type="molecule type" value="Genomic_DNA"/>
</dbReference>
<gene>
    <name evidence="1" type="ORF">AFUS01_LOCUS24595</name>
</gene>
<dbReference type="AlphaFoldDB" id="A0A8J2KJ45"/>
<organism evidence="1 2">
    <name type="scientific">Allacma fusca</name>
    <dbReference type="NCBI Taxonomy" id="39272"/>
    <lineage>
        <taxon>Eukaryota</taxon>
        <taxon>Metazoa</taxon>
        <taxon>Ecdysozoa</taxon>
        <taxon>Arthropoda</taxon>
        <taxon>Hexapoda</taxon>
        <taxon>Collembola</taxon>
        <taxon>Symphypleona</taxon>
        <taxon>Sminthuridae</taxon>
        <taxon>Allacma</taxon>
    </lineage>
</organism>
<dbReference type="OrthoDB" id="6328618at2759"/>
<proteinExistence type="predicted"/>
<reference evidence="1" key="1">
    <citation type="submission" date="2021-06" db="EMBL/GenBank/DDBJ databases">
        <authorList>
            <person name="Hodson N. C."/>
            <person name="Mongue J. A."/>
            <person name="Jaron S. K."/>
        </authorList>
    </citation>
    <scope>NUCLEOTIDE SEQUENCE</scope>
</reference>
<evidence type="ECO:0000313" key="2">
    <source>
        <dbReference type="Proteomes" id="UP000708208"/>
    </source>
</evidence>
<keyword evidence="2" id="KW-1185">Reference proteome</keyword>
<protein>
    <submittedName>
        <fullName evidence="1">Uncharacterized protein</fullName>
    </submittedName>
</protein>
<accession>A0A8J2KJ45</accession>
<feature type="non-terminal residue" evidence="1">
    <location>
        <position position="1"/>
    </location>
</feature>